<evidence type="ECO:0000259" key="2">
    <source>
        <dbReference type="Pfam" id="PF00534"/>
    </source>
</evidence>
<dbReference type="RefSeq" id="WP_163611869.1">
    <property type="nucleotide sequence ID" value="NZ_JAAGWB010000042.1"/>
</dbReference>
<feature type="domain" description="Glycosyl transferase family 1" evidence="2">
    <location>
        <begin position="11"/>
        <end position="52"/>
    </location>
</feature>
<proteinExistence type="predicted"/>
<evidence type="ECO:0000313" key="4">
    <source>
        <dbReference type="EMBL" id="NEN52190.1"/>
    </source>
</evidence>
<dbReference type="GO" id="GO:0016757">
    <property type="term" value="F:glycosyltransferase activity"/>
    <property type="evidence" value="ECO:0007669"/>
    <property type="project" value="InterPro"/>
</dbReference>
<gene>
    <name evidence="4" type="ORF">G3R41_14835</name>
    <name evidence="3" type="ORF">GCU67_14185</name>
</gene>
<dbReference type="AlphaFoldDB" id="A0A6P0EUJ7"/>
<evidence type="ECO:0000313" key="5">
    <source>
        <dbReference type="Proteomes" id="UP000468828"/>
    </source>
</evidence>
<dbReference type="InterPro" id="IPR001296">
    <property type="entry name" value="Glyco_trans_1"/>
</dbReference>
<name>A0A6P0EUJ7_9ACTN</name>
<reference evidence="4 6" key="2">
    <citation type="submission" date="2020-02" db="EMBL/GenBank/DDBJ databases">
        <title>The WGS of Modestobacter muralis DSM 100205.</title>
        <authorList>
            <person name="Jiang Z."/>
        </authorList>
    </citation>
    <scope>NUCLEOTIDE SEQUENCE [LARGE SCALE GENOMIC DNA]</scope>
    <source>
        <strain evidence="4 6">DSM 100205</strain>
    </source>
</reference>
<dbReference type="Proteomes" id="UP000468828">
    <property type="component" value="Unassembled WGS sequence"/>
</dbReference>
<sequence length="61" mass="6430">MTAFGTAAERDLLARAVALVLPIQWEEPFGMVMTEAMACDTPVVALRRGAVPGTAPRQGTS</sequence>
<organism evidence="3 5">
    <name type="scientific">Modestobacter muralis</name>
    <dbReference type="NCBI Taxonomy" id="1608614"/>
    <lineage>
        <taxon>Bacteria</taxon>
        <taxon>Bacillati</taxon>
        <taxon>Actinomycetota</taxon>
        <taxon>Actinomycetes</taxon>
        <taxon>Geodermatophilales</taxon>
        <taxon>Geodermatophilaceae</taxon>
        <taxon>Modestobacter</taxon>
    </lineage>
</organism>
<dbReference type="Proteomes" id="UP000471152">
    <property type="component" value="Unassembled WGS sequence"/>
</dbReference>
<keyword evidence="5" id="KW-1185">Reference proteome</keyword>
<accession>A0A6P0EUJ7</accession>
<dbReference type="EMBL" id="JAAGWB010000042">
    <property type="protein sequence ID" value="NEN52190.1"/>
    <property type="molecule type" value="Genomic_DNA"/>
</dbReference>
<protein>
    <submittedName>
        <fullName evidence="3">Glycosyltransferase family 4 protein</fullName>
    </submittedName>
</protein>
<dbReference type="Pfam" id="PF00534">
    <property type="entry name" value="Glycos_transf_1"/>
    <property type="match status" value="1"/>
</dbReference>
<dbReference type="Gene3D" id="3.40.50.2000">
    <property type="entry name" value="Glycogen Phosphorylase B"/>
    <property type="match status" value="1"/>
</dbReference>
<keyword evidence="1 3" id="KW-0808">Transferase</keyword>
<comment type="caution">
    <text evidence="3">The sequence shown here is derived from an EMBL/GenBank/DDBJ whole genome shotgun (WGS) entry which is preliminary data.</text>
</comment>
<dbReference type="EMBL" id="JAAGWH010000040">
    <property type="protein sequence ID" value="NEK95302.1"/>
    <property type="molecule type" value="Genomic_DNA"/>
</dbReference>
<reference evidence="3 5" key="1">
    <citation type="submission" date="2020-01" db="EMBL/GenBank/DDBJ databases">
        <title>the WGS Modestobacter muralis CPCC 204518.</title>
        <authorList>
            <person name="Jiang Z."/>
        </authorList>
    </citation>
    <scope>NUCLEOTIDE SEQUENCE [LARGE SCALE GENOMIC DNA]</scope>
    <source>
        <strain evidence="3 5">DSM 100205</strain>
    </source>
</reference>
<evidence type="ECO:0000313" key="6">
    <source>
        <dbReference type="Proteomes" id="UP000471152"/>
    </source>
</evidence>
<evidence type="ECO:0000256" key="1">
    <source>
        <dbReference type="ARBA" id="ARBA00022679"/>
    </source>
</evidence>
<evidence type="ECO:0000313" key="3">
    <source>
        <dbReference type="EMBL" id="NEK95302.1"/>
    </source>
</evidence>
<dbReference type="SUPFAM" id="SSF53756">
    <property type="entry name" value="UDP-Glycosyltransferase/glycogen phosphorylase"/>
    <property type="match status" value="1"/>
</dbReference>